<evidence type="ECO:0000313" key="1">
    <source>
        <dbReference type="EMBL" id="PIW16566.1"/>
    </source>
</evidence>
<protein>
    <submittedName>
        <fullName evidence="1">Uncharacterized protein</fullName>
    </submittedName>
</protein>
<evidence type="ECO:0000313" key="2">
    <source>
        <dbReference type="Proteomes" id="UP000231019"/>
    </source>
</evidence>
<organism evidence="1 2">
    <name type="scientific">bacterium (Candidatus Blackallbacteria) CG17_big_fil_post_rev_8_21_14_2_50_48_46</name>
    <dbReference type="NCBI Taxonomy" id="2014261"/>
    <lineage>
        <taxon>Bacteria</taxon>
        <taxon>Candidatus Blackallbacteria</taxon>
    </lineage>
</organism>
<accession>A0A2M7G3W0</accession>
<name>A0A2M7G3W0_9BACT</name>
<reference evidence="1 2" key="1">
    <citation type="submission" date="2017-09" db="EMBL/GenBank/DDBJ databases">
        <title>Depth-based differentiation of microbial function through sediment-hosted aquifers and enrichment of novel symbionts in the deep terrestrial subsurface.</title>
        <authorList>
            <person name="Probst A.J."/>
            <person name="Ladd B."/>
            <person name="Jarett J.K."/>
            <person name="Geller-Mcgrath D.E."/>
            <person name="Sieber C.M."/>
            <person name="Emerson J.B."/>
            <person name="Anantharaman K."/>
            <person name="Thomas B.C."/>
            <person name="Malmstrom R."/>
            <person name="Stieglmeier M."/>
            <person name="Klingl A."/>
            <person name="Woyke T."/>
            <person name="Ryan C.M."/>
            <person name="Banfield J.F."/>
        </authorList>
    </citation>
    <scope>NUCLEOTIDE SEQUENCE [LARGE SCALE GENOMIC DNA]</scope>
    <source>
        <strain evidence="1">CG17_big_fil_post_rev_8_21_14_2_50_48_46</strain>
    </source>
</reference>
<dbReference type="AlphaFoldDB" id="A0A2M7G3W0"/>
<proteinExistence type="predicted"/>
<comment type="caution">
    <text evidence="1">The sequence shown here is derived from an EMBL/GenBank/DDBJ whole genome shotgun (WGS) entry which is preliminary data.</text>
</comment>
<dbReference type="Proteomes" id="UP000231019">
    <property type="component" value="Unassembled WGS sequence"/>
</dbReference>
<gene>
    <name evidence="1" type="ORF">COW36_12425</name>
</gene>
<dbReference type="EMBL" id="PFFQ01000037">
    <property type="protein sequence ID" value="PIW16566.1"/>
    <property type="molecule type" value="Genomic_DNA"/>
</dbReference>
<sequence length="158" mass="17618">MPILVRSVLILGTLLLLNACAVQRGVIERPDWAAVPVWDSSGMSVTGHGVSDYSTNSNDEAQLAEENALKEARKLLARELAKAYVEYMATQKETVSEEEAAGKIVRQLGNIVARQRYYDDQRRVYFIQLYLPAHRVPEIIHAVFGVQIKVGENGKLHA</sequence>